<feature type="non-terminal residue" evidence="1">
    <location>
        <position position="1"/>
    </location>
</feature>
<proteinExistence type="predicted"/>
<name>A0A6J4JR20_9PSEU</name>
<protein>
    <submittedName>
        <fullName evidence="1">Uncharacterized protein</fullName>
    </submittedName>
</protein>
<dbReference type="EMBL" id="CADCTH010000502">
    <property type="protein sequence ID" value="CAA9285274.1"/>
    <property type="molecule type" value="Genomic_DNA"/>
</dbReference>
<sequence>AGAAGVAQVTRDVLAELDLTLALAGARSPADLELASFGAAEPAVHAGR</sequence>
<reference evidence="1" key="1">
    <citation type="submission" date="2020-02" db="EMBL/GenBank/DDBJ databases">
        <authorList>
            <person name="Meier V. D."/>
        </authorList>
    </citation>
    <scope>NUCLEOTIDE SEQUENCE</scope>
    <source>
        <strain evidence="1">AVDCRST_MAG54</strain>
    </source>
</reference>
<accession>A0A6J4JR20</accession>
<dbReference type="AlphaFoldDB" id="A0A6J4JR20"/>
<gene>
    <name evidence="1" type="ORF">AVDCRST_MAG54-3968</name>
</gene>
<evidence type="ECO:0000313" key="1">
    <source>
        <dbReference type="EMBL" id="CAA9285274.1"/>
    </source>
</evidence>
<organism evidence="1">
    <name type="scientific">uncultured Actinomycetospora sp</name>
    <dbReference type="NCBI Taxonomy" id="1135996"/>
    <lineage>
        <taxon>Bacteria</taxon>
        <taxon>Bacillati</taxon>
        <taxon>Actinomycetota</taxon>
        <taxon>Actinomycetes</taxon>
        <taxon>Pseudonocardiales</taxon>
        <taxon>Pseudonocardiaceae</taxon>
        <taxon>Actinomycetospora</taxon>
        <taxon>environmental samples</taxon>
    </lineage>
</organism>